<evidence type="ECO:0000313" key="8">
    <source>
        <dbReference type="EMBL" id="KAG8184076.1"/>
    </source>
</evidence>
<dbReference type="GO" id="GO:0008270">
    <property type="term" value="F:zinc ion binding"/>
    <property type="evidence" value="ECO:0007669"/>
    <property type="project" value="UniProtKB-KW"/>
</dbReference>
<dbReference type="EMBL" id="JAFNEN010000388">
    <property type="protein sequence ID" value="KAG8184076.1"/>
    <property type="molecule type" value="Genomic_DNA"/>
</dbReference>
<dbReference type="Proteomes" id="UP000827092">
    <property type="component" value="Unassembled WGS sequence"/>
</dbReference>
<keyword evidence="9" id="KW-1185">Reference proteome</keyword>
<protein>
    <recommendedName>
        <fullName evidence="7">C2HC/C3H-type domain-containing protein</fullName>
    </recommendedName>
</protein>
<evidence type="ECO:0000256" key="1">
    <source>
        <dbReference type="ARBA" id="ARBA00022723"/>
    </source>
</evidence>
<feature type="compositionally biased region" description="Basic and acidic residues" evidence="6">
    <location>
        <begin position="58"/>
        <end position="76"/>
    </location>
</feature>
<evidence type="ECO:0000256" key="6">
    <source>
        <dbReference type="SAM" id="MobiDB-lite"/>
    </source>
</evidence>
<feature type="compositionally biased region" description="Low complexity" evidence="6">
    <location>
        <begin position="80"/>
        <end position="93"/>
    </location>
</feature>
<organism evidence="8 9">
    <name type="scientific">Oedothorax gibbosus</name>
    <dbReference type="NCBI Taxonomy" id="931172"/>
    <lineage>
        <taxon>Eukaryota</taxon>
        <taxon>Metazoa</taxon>
        <taxon>Ecdysozoa</taxon>
        <taxon>Arthropoda</taxon>
        <taxon>Chelicerata</taxon>
        <taxon>Arachnida</taxon>
        <taxon>Araneae</taxon>
        <taxon>Araneomorphae</taxon>
        <taxon>Entelegynae</taxon>
        <taxon>Araneoidea</taxon>
        <taxon>Linyphiidae</taxon>
        <taxon>Erigoninae</taxon>
        <taxon>Oedothorax</taxon>
    </lineage>
</organism>
<feature type="domain" description="C2HC/C3H-type" evidence="7">
    <location>
        <begin position="318"/>
        <end position="347"/>
    </location>
</feature>
<feature type="domain" description="C2HC/C3H-type" evidence="7">
    <location>
        <begin position="246"/>
        <end position="275"/>
    </location>
</feature>
<evidence type="ECO:0000256" key="2">
    <source>
        <dbReference type="ARBA" id="ARBA00022737"/>
    </source>
</evidence>
<keyword evidence="1" id="KW-0479">Metal-binding</keyword>
<keyword evidence="3 5" id="KW-0863">Zinc-finger</keyword>
<name>A0AAV6UKD2_9ARAC</name>
<gene>
    <name evidence="8" type="ORF">JTE90_006713</name>
</gene>
<evidence type="ECO:0000313" key="9">
    <source>
        <dbReference type="Proteomes" id="UP000827092"/>
    </source>
</evidence>
<evidence type="ECO:0000256" key="4">
    <source>
        <dbReference type="ARBA" id="ARBA00022833"/>
    </source>
</evidence>
<feature type="domain" description="C2HC/C3H-type" evidence="7">
    <location>
        <begin position="9"/>
        <end position="38"/>
    </location>
</feature>
<reference evidence="8 9" key="1">
    <citation type="journal article" date="2022" name="Nat. Ecol. Evol.">
        <title>A masculinizing supergene underlies an exaggerated male reproductive morph in a spider.</title>
        <authorList>
            <person name="Hendrickx F."/>
            <person name="De Corte Z."/>
            <person name="Sonet G."/>
            <person name="Van Belleghem S.M."/>
            <person name="Kostlbacher S."/>
            <person name="Vangestel C."/>
        </authorList>
    </citation>
    <scope>NUCLEOTIDE SEQUENCE [LARGE SCALE GENOMIC DNA]</scope>
    <source>
        <strain evidence="8">W744_W776</strain>
    </source>
</reference>
<feature type="compositionally biased region" description="Basic and acidic residues" evidence="6">
    <location>
        <begin position="31"/>
        <end position="44"/>
    </location>
</feature>
<dbReference type="AlphaFoldDB" id="A0AAV6UKD2"/>
<dbReference type="InterPro" id="IPR026319">
    <property type="entry name" value="ZC2HC1A/B-like"/>
</dbReference>
<accession>A0AAV6UKD2</accession>
<dbReference type="Pfam" id="PF13913">
    <property type="entry name" value="zf-C2HC_2"/>
    <property type="match status" value="4"/>
</dbReference>
<dbReference type="Gene3D" id="3.30.160.60">
    <property type="entry name" value="Classic Zinc Finger"/>
    <property type="match status" value="2"/>
</dbReference>
<keyword evidence="4" id="KW-0862">Zinc</keyword>
<feature type="region of interest" description="Disordered" evidence="6">
    <location>
        <begin position="31"/>
        <end position="95"/>
    </location>
</feature>
<proteinExistence type="predicted"/>
<dbReference type="PANTHER" id="PTHR13555:SF66">
    <property type="entry name" value="ZINC FINGER PROTEIN 474"/>
    <property type="match status" value="1"/>
</dbReference>
<dbReference type="PROSITE" id="PS52027">
    <property type="entry name" value="ZF_C2HC_C3H"/>
    <property type="match status" value="3"/>
</dbReference>
<dbReference type="PANTHER" id="PTHR13555">
    <property type="entry name" value="C2H2 ZINC FINGER CGI-62-RELATED"/>
    <property type="match status" value="1"/>
</dbReference>
<evidence type="ECO:0000256" key="5">
    <source>
        <dbReference type="PROSITE-ProRule" id="PRU01371"/>
    </source>
</evidence>
<evidence type="ECO:0000259" key="7">
    <source>
        <dbReference type="PROSITE" id="PS52027"/>
    </source>
</evidence>
<keyword evidence="2" id="KW-0677">Repeat</keyword>
<dbReference type="InterPro" id="IPR049899">
    <property type="entry name" value="Znf_C2HC_C3H"/>
</dbReference>
<sequence>MPGPPVGSNFVPCHVCGRLYTRHSLPFHEPQCRERGRADSERKPSEHKKKPTVLDYTQWREPDKESRTSAEERDSISDCNRPPTRTLLNPTPNIVHPVIPPITKVHTKHAGATISRQPRTVSKLYDPRHFNNKAESIDIRSPQSSGCCRIRLPDSFASGSADFRTTKKSKMDRQPVRVWRHKPSTETARVVADQGAGNTHQGASEYARCNICGEQVELSRIKVHQSNCAKIGGLGSSKGASRRRPPTVVCYICGRQFGTRSVGLHEPHCLKKWHLENDRLPKNLKRKEPKKPEVILRGDGTFDTSAMSEAAWQIHLEQLVPCSNCGRTFLPDRLDVHLRGCSTPNNRPVKVRR</sequence>
<evidence type="ECO:0000256" key="3">
    <source>
        <dbReference type="ARBA" id="ARBA00022771"/>
    </source>
</evidence>
<comment type="caution">
    <text evidence="8">The sequence shown here is derived from an EMBL/GenBank/DDBJ whole genome shotgun (WGS) entry which is preliminary data.</text>
</comment>